<feature type="domain" description="CYTH" evidence="1">
    <location>
        <begin position="4"/>
        <end position="192"/>
    </location>
</feature>
<dbReference type="Gene3D" id="2.40.320.10">
    <property type="entry name" value="Hypothetical Protein Pfu-838710-001"/>
    <property type="match status" value="1"/>
</dbReference>
<sequence>MHQEIEIEYKNILTKNEYDKLLTGLQLTEMNPNQQINYYFETDEFHLKSAGAALRIREKNNECVYTLKEPHETGLLETHESIPAEALQDCINGNLQIPDSITERLSSLNIPVEKLSYKGSLTTYRIETKWNECLVVLDHSVYHNTEDYELELEAPSVEIGEKAFQYLLTKYEIVQKSTPNKIERFFQALESNR</sequence>
<dbReference type="InterPro" id="IPR023577">
    <property type="entry name" value="CYTH_domain"/>
</dbReference>
<proteinExistence type="predicted"/>
<evidence type="ECO:0000313" key="3">
    <source>
        <dbReference type="Proteomes" id="UP000480185"/>
    </source>
</evidence>
<gene>
    <name evidence="2" type="ORF">GH754_12295</name>
</gene>
<dbReference type="OrthoDB" id="384378at2"/>
<evidence type="ECO:0000259" key="1">
    <source>
        <dbReference type="PROSITE" id="PS51707"/>
    </source>
</evidence>
<evidence type="ECO:0000313" key="2">
    <source>
        <dbReference type="EMBL" id="MRG87090.1"/>
    </source>
</evidence>
<dbReference type="CDD" id="cd07762">
    <property type="entry name" value="CYTH-like_Pase_1"/>
    <property type="match status" value="1"/>
</dbReference>
<accession>A0A6G1X888</accession>
<dbReference type="EMBL" id="WJNH01000007">
    <property type="protein sequence ID" value="MRG87090.1"/>
    <property type="molecule type" value="Genomic_DNA"/>
</dbReference>
<dbReference type="PIRSF" id="PIRSF012526">
    <property type="entry name" value="CYTH_UCP012526"/>
    <property type="match status" value="1"/>
</dbReference>
<dbReference type="AlphaFoldDB" id="A0A6G1X888"/>
<dbReference type="Proteomes" id="UP000480185">
    <property type="component" value="Unassembled WGS sequence"/>
</dbReference>
<organism evidence="2 3">
    <name type="scientific">Salinibacillus xinjiangensis</name>
    <dbReference type="NCBI Taxonomy" id="1229268"/>
    <lineage>
        <taxon>Bacteria</taxon>
        <taxon>Bacillati</taxon>
        <taxon>Bacillota</taxon>
        <taxon>Bacilli</taxon>
        <taxon>Bacillales</taxon>
        <taxon>Bacillaceae</taxon>
        <taxon>Salinibacillus</taxon>
    </lineage>
</organism>
<dbReference type="InterPro" id="IPR009195">
    <property type="entry name" value="Uncharacterised_YjbK"/>
</dbReference>
<comment type="caution">
    <text evidence="2">The sequence shown here is derived from an EMBL/GenBank/DDBJ whole genome shotgun (WGS) entry which is preliminary data.</text>
</comment>
<dbReference type="SMART" id="SM01118">
    <property type="entry name" value="CYTH"/>
    <property type="match status" value="1"/>
</dbReference>
<dbReference type="PROSITE" id="PS51707">
    <property type="entry name" value="CYTH"/>
    <property type="match status" value="1"/>
</dbReference>
<dbReference type="RefSeq" id="WP_153728978.1">
    <property type="nucleotide sequence ID" value="NZ_WJNH01000007.1"/>
</dbReference>
<keyword evidence="3" id="KW-1185">Reference proteome</keyword>
<dbReference type="SUPFAM" id="SSF55154">
    <property type="entry name" value="CYTH-like phosphatases"/>
    <property type="match status" value="1"/>
</dbReference>
<name>A0A6G1X888_9BACI</name>
<protein>
    <submittedName>
        <fullName evidence="2">CYTH domain-containing protein</fullName>
    </submittedName>
</protein>
<reference evidence="2 3" key="1">
    <citation type="submission" date="2019-11" db="EMBL/GenBank/DDBJ databases">
        <authorList>
            <person name="Li J."/>
        </authorList>
    </citation>
    <scope>NUCLEOTIDE SEQUENCE [LARGE SCALE GENOMIC DNA]</scope>
    <source>
        <strain evidence="2 3">J4</strain>
    </source>
</reference>
<dbReference type="InterPro" id="IPR033469">
    <property type="entry name" value="CYTH-like_dom_sf"/>
</dbReference>
<dbReference type="Pfam" id="PF01928">
    <property type="entry name" value="CYTH"/>
    <property type="match status" value="1"/>
</dbReference>